<reference evidence="2 3" key="1">
    <citation type="journal article" date="2018" name="Front. Plant Sci.">
        <title>Red Clover (Trifolium pratense) and Zigzag Clover (T. medium) - A Picture of Genomic Similarities and Differences.</title>
        <authorList>
            <person name="Dluhosova J."/>
            <person name="Istvanek J."/>
            <person name="Nedelnik J."/>
            <person name="Repkova J."/>
        </authorList>
    </citation>
    <scope>NUCLEOTIDE SEQUENCE [LARGE SCALE GENOMIC DNA]</scope>
    <source>
        <strain evidence="3">cv. 10/8</strain>
        <tissue evidence="2">Leaf</tissue>
    </source>
</reference>
<protein>
    <submittedName>
        <fullName evidence="2">Uncharacterized protein</fullName>
    </submittedName>
</protein>
<feature type="non-terminal residue" evidence="2">
    <location>
        <position position="91"/>
    </location>
</feature>
<dbReference type="EMBL" id="LXQA010531097">
    <property type="protein sequence ID" value="MCI57558.1"/>
    <property type="molecule type" value="Genomic_DNA"/>
</dbReference>
<keyword evidence="3" id="KW-1185">Reference proteome</keyword>
<name>A0A392T954_9FABA</name>
<proteinExistence type="predicted"/>
<dbReference type="Proteomes" id="UP000265520">
    <property type="component" value="Unassembled WGS sequence"/>
</dbReference>
<feature type="compositionally biased region" description="Basic and acidic residues" evidence="1">
    <location>
        <begin position="1"/>
        <end position="11"/>
    </location>
</feature>
<evidence type="ECO:0000256" key="1">
    <source>
        <dbReference type="SAM" id="MobiDB-lite"/>
    </source>
</evidence>
<feature type="region of interest" description="Disordered" evidence="1">
    <location>
        <begin position="1"/>
        <end position="21"/>
    </location>
</feature>
<evidence type="ECO:0000313" key="3">
    <source>
        <dbReference type="Proteomes" id="UP000265520"/>
    </source>
</evidence>
<accession>A0A392T954</accession>
<feature type="non-terminal residue" evidence="2">
    <location>
        <position position="1"/>
    </location>
</feature>
<sequence>TKGDPSEKAETGRFGGRPHRQRAKICSPELLRCDEFFEKFPPAVPDSEKSIILGMTPAAQETQFVRDTAAAMRLLETALVLNSEETCPVAE</sequence>
<dbReference type="AlphaFoldDB" id="A0A392T954"/>
<comment type="caution">
    <text evidence="2">The sequence shown here is derived from an EMBL/GenBank/DDBJ whole genome shotgun (WGS) entry which is preliminary data.</text>
</comment>
<organism evidence="2 3">
    <name type="scientific">Trifolium medium</name>
    <dbReference type="NCBI Taxonomy" id="97028"/>
    <lineage>
        <taxon>Eukaryota</taxon>
        <taxon>Viridiplantae</taxon>
        <taxon>Streptophyta</taxon>
        <taxon>Embryophyta</taxon>
        <taxon>Tracheophyta</taxon>
        <taxon>Spermatophyta</taxon>
        <taxon>Magnoliopsida</taxon>
        <taxon>eudicotyledons</taxon>
        <taxon>Gunneridae</taxon>
        <taxon>Pentapetalae</taxon>
        <taxon>rosids</taxon>
        <taxon>fabids</taxon>
        <taxon>Fabales</taxon>
        <taxon>Fabaceae</taxon>
        <taxon>Papilionoideae</taxon>
        <taxon>50 kb inversion clade</taxon>
        <taxon>NPAAA clade</taxon>
        <taxon>Hologalegina</taxon>
        <taxon>IRL clade</taxon>
        <taxon>Trifolieae</taxon>
        <taxon>Trifolium</taxon>
    </lineage>
</organism>
<evidence type="ECO:0000313" key="2">
    <source>
        <dbReference type="EMBL" id="MCI57558.1"/>
    </source>
</evidence>